<dbReference type="AlphaFoldDB" id="A0A377SS16"/>
<keyword evidence="4" id="KW-1185">Reference proteome</keyword>
<dbReference type="EMBL" id="UGHR01000003">
    <property type="protein sequence ID" value="STR44864.1"/>
    <property type="molecule type" value="Genomic_DNA"/>
</dbReference>
<accession>A0A377SS16</accession>
<gene>
    <name evidence="2" type="ORF">EV682_11723</name>
    <name evidence="1" type="ORF">NCTC11159_03410</name>
</gene>
<evidence type="ECO:0000313" key="4">
    <source>
        <dbReference type="Proteomes" id="UP000295794"/>
    </source>
</evidence>
<reference evidence="2 4" key="2">
    <citation type="submission" date="2019-03" db="EMBL/GenBank/DDBJ databases">
        <title>Genomic Encyclopedia of Type Strains, Phase IV (KMG-IV): sequencing the most valuable type-strain genomes for metagenomic binning, comparative biology and taxonomic classification.</title>
        <authorList>
            <person name="Goeker M."/>
        </authorList>
    </citation>
    <scope>NUCLEOTIDE SEQUENCE [LARGE SCALE GENOMIC DNA]</scope>
    <source>
        <strain evidence="2 4">DSM 3764</strain>
    </source>
</reference>
<sequence length="32" mass="3512">MQAKQNQKDLFSLRQVDLAGGIPRVGLPFLNG</sequence>
<name>A0A377SS16_9NEIS</name>
<dbReference type="Proteomes" id="UP000295794">
    <property type="component" value="Unassembled WGS sequence"/>
</dbReference>
<organism evidence="1 3">
    <name type="scientific">Iodobacter fluviatilis</name>
    <dbReference type="NCBI Taxonomy" id="537"/>
    <lineage>
        <taxon>Bacteria</taxon>
        <taxon>Pseudomonadati</taxon>
        <taxon>Pseudomonadota</taxon>
        <taxon>Betaproteobacteria</taxon>
        <taxon>Neisseriales</taxon>
        <taxon>Chitinibacteraceae</taxon>
        <taxon>Iodobacter</taxon>
    </lineage>
</organism>
<dbReference type="EMBL" id="SMBT01000017">
    <property type="protein sequence ID" value="TCU82042.1"/>
    <property type="molecule type" value="Genomic_DNA"/>
</dbReference>
<proteinExistence type="predicted"/>
<reference evidence="1 3" key="1">
    <citation type="submission" date="2018-06" db="EMBL/GenBank/DDBJ databases">
        <authorList>
            <consortium name="Pathogen Informatics"/>
            <person name="Doyle S."/>
        </authorList>
    </citation>
    <scope>NUCLEOTIDE SEQUENCE [LARGE SCALE GENOMIC DNA]</scope>
    <source>
        <strain evidence="1 3">NCTC11159</strain>
    </source>
</reference>
<evidence type="ECO:0000313" key="1">
    <source>
        <dbReference type="EMBL" id="STR44864.1"/>
    </source>
</evidence>
<dbReference type="Proteomes" id="UP000255108">
    <property type="component" value="Unassembled WGS sequence"/>
</dbReference>
<protein>
    <submittedName>
        <fullName evidence="1">Uncharacterized protein</fullName>
    </submittedName>
</protein>
<evidence type="ECO:0000313" key="2">
    <source>
        <dbReference type="EMBL" id="TCU82042.1"/>
    </source>
</evidence>
<evidence type="ECO:0000313" key="3">
    <source>
        <dbReference type="Proteomes" id="UP000255108"/>
    </source>
</evidence>